<evidence type="ECO:0000313" key="3">
    <source>
        <dbReference type="Proteomes" id="UP000789572"/>
    </source>
</evidence>
<dbReference type="OrthoDB" id="2285447at2759"/>
<keyword evidence="3" id="KW-1185">Reference proteome</keyword>
<dbReference type="AlphaFoldDB" id="A0A9N9G5T3"/>
<proteinExistence type="predicted"/>
<accession>A0A9N9G5T3</accession>
<evidence type="ECO:0000256" key="1">
    <source>
        <dbReference type="SAM" id="MobiDB-lite"/>
    </source>
</evidence>
<reference evidence="2" key="1">
    <citation type="submission" date="2021-06" db="EMBL/GenBank/DDBJ databases">
        <authorList>
            <person name="Kallberg Y."/>
            <person name="Tangrot J."/>
            <person name="Rosling A."/>
        </authorList>
    </citation>
    <scope>NUCLEOTIDE SEQUENCE</scope>
    <source>
        <strain evidence="2">IA702</strain>
    </source>
</reference>
<name>A0A9N9G5T3_9GLOM</name>
<organism evidence="2 3">
    <name type="scientific">Paraglomus occultum</name>
    <dbReference type="NCBI Taxonomy" id="144539"/>
    <lineage>
        <taxon>Eukaryota</taxon>
        <taxon>Fungi</taxon>
        <taxon>Fungi incertae sedis</taxon>
        <taxon>Mucoromycota</taxon>
        <taxon>Glomeromycotina</taxon>
        <taxon>Glomeromycetes</taxon>
        <taxon>Paraglomerales</taxon>
        <taxon>Paraglomeraceae</taxon>
        <taxon>Paraglomus</taxon>
    </lineage>
</organism>
<sequence>MFQEDIHSFSSCTGKRKNPFGDSSVITQKNPRSGMEVFEYTKLLLMAGQQKLHREEKLKKLGQNPQSLLPRCHASSSVEHCSFCDRNVCLQCQVSCERCQEVFCSYCSTIKYPSDID</sequence>
<dbReference type="Proteomes" id="UP000789572">
    <property type="component" value="Unassembled WGS sequence"/>
</dbReference>
<gene>
    <name evidence="2" type="ORF">POCULU_LOCUS6608</name>
</gene>
<protein>
    <submittedName>
        <fullName evidence="2">10697_t:CDS:1</fullName>
    </submittedName>
</protein>
<dbReference type="EMBL" id="CAJVPJ010001257">
    <property type="protein sequence ID" value="CAG8583479.1"/>
    <property type="molecule type" value="Genomic_DNA"/>
</dbReference>
<evidence type="ECO:0000313" key="2">
    <source>
        <dbReference type="EMBL" id="CAG8583479.1"/>
    </source>
</evidence>
<comment type="caution">
    <text evidence="2">The sequence shown here is derived from an EMBL/GenBank/DDBJ whole genome shotgun (WGS) entry which is preliminary data.</text>
</comment>
<feature type="region of interest" description="Disordered" evidence="1">
    <location>
        <begin position="1"/>
        <end position="28"/>
    </location>
</feature>